<dbReference type="GO" id="GO:0071555">
    <property type="term" value="P:cell wall organization"/>
    <property type="evidence" value="ECO:0007669"/>
    <property type="project" value="UniProtKB-KW"/>
</dbReference>
<name>A0A6I6GQG6_9BACT</name>
<dbReference type="Proteomes" id="UP000426027">
    <property type="component" value="Chromosome"/>
</dbReference>
<dbReference type="EC" id="2.4.99.28" evidence="11"/>
<dbReference type="InterPro" id="IPR023346">
    <property type="entry name" value="Lysozyme-like_dom_sf"/>
</dbReference>
<sequence length="229" mass="25915">MKKFWKRLKRTVLVLVIAQFVYILYIWVFPPPVTLTQIGSLLGGHGLSKDWVSYDAISPNAKLAVMAAEDQLFPDHSGFDWKSIEKALAYNKKKPGRIRGGSTISQQVAKNVFLWQGRSWVRKGLEVYFTFMIETLYSKQRILELYLNVAEMGEGVFGIEAAAQRYYGKPASALTRQQAAQIAACLRNPKLYTVKPLSKFVSRHSGWVLRQMSNIDGDPDIQRVIAASK</sequence>
<evidence type="ECO:0000256" key="5">
    <source>
        <dbReference type="ARBA" id="ARBA00022692"/>
    </source>
</evidence>
<dbReference type="GO" id="GO:0008955">
    <property type="term" value="F:peptidoglycan glycosyltransferase activity"/>
    <property type="evidence" value="ECO:0007669"/>
    <property type="project" value="UniProtKB-UniRule"/>
</dbReference>
<dbReference type="KEGG" id="fls:GLV81_18995"/>
<evidence type="ECO:0000256" key="9">
    <source>
        <dbReference type="ARBA" id="ARBA00023136"/>
    </source>
</evidence>
<dbReference type="InterPro" id="IPR001264">
    <property type="entry name" value="Glyco_trans_51"/>
</dbReference>
<feature type="domain" description="Glycosyl transferase family 51" evidence="12">
    <location>
        <begin position="45"/>
        <end position="212"/>
    </location>
</feature>
<evidence type="ECO:0000256" key="8">
    <source>
        <dbReference type="ARBA" id="ARBA00022989"/>
    </source>
</evidence>
<evidence type="ECO:0000256" key="11">
    <source>
        <dbReference type="HAMAP-Rule" id="MF_00766"/>
    </source>
</evidence>
<evidence type="ECO:0000313" key="14">
    <source>
        <dbReference type="Proteomes" id="UP000426027"/>
    </source>
</evidence>
<dbReference type="GO" id="GO:0008360">
    <property type="term" value="P:regulation of cell shape"/>
    <property type="evidence" value="ECO:0007669"/>
    <property type="project" value="UniProtKB-KW"/>
</dbReference>
<dbReference type="InterPro" id="IPR036950">
    <property type="entry name" value="PBP_transglycosylase"/>
</dbReference>
<dbReference type="GO" id="GO:0016763">
    <property type="term" value="F:pentosyltransferase activity"/>
    <property type="evidence" value="ECO:0007669"/>
    <property type="project" value="InterPro"/>
</dbReference>
<keyword evidence="7 11" id="KW-0573">Peptidoglycan synthesis</keyword>
<keyword evidence="2" id="KW-0997">Cell inner membrane</keyword>
<evidence type="ECO:0000313" key="13">
    <source>
        <dbReference type="EMBL" id="QGW29928.1"/>
    </source>
</evidence>
<dbReference type="InterPro" id="IPR011812">
    <property type="entry name" value="Pep_trsgly"/>
</dbReference>
<dbReference type="GO" id="GO:0005886">
    <property type="term" value="C:plasma membrane"/>
    <property type="evidence" value="ECO:0007669"/>
    <property type="project" value="UniProtKB-SubCell"/>
</dbReference>
<keyword evidence="10 11" id="KW-0961">Cell wall biogenesis/degradation</keyword>
<comment type="subcellular location">
    <subcellularLocation>
        <location evidence="11">Cell membrane</location>
        <topology evidence="11">Single-pass membrane protein</topology>
    </subcellularLocation>
</comment>
<gene>
    <name evidence="11 13" type="primary">mtgA</name>
    <name evidence="13" type="ORF">GLV81_18995</name>
</gene>
<evidence type="ECO:0000256" key="3">
    <source>
        <dbReference type="ARBA" id="ARBA00022676"/>
    </source>
</evidence>
<keyword evidence="4 11" id="KW-0808">Transferase</keyword>
<comment type="pathway">
    <text evidence="11">Cell wall biogenesis; peptidoglycan biosynthesis.</text>
</comment>
<dbReference type="HAMAP" id="MF_00766">
    <property type="entry name" value="PGT_MtgA"/>
    <property type="match status" value="1"/>
</dbReference>
<proteinExistence type="inferred from homology"/>
<dbReference type="EMBL" id="CP046566">
    <property type="protein sequence ID" value="QGW29928.1"/>
    <property type="molecule type" value="Genomic_DNA"/>
</dbReference>
<evidence type="ECO:0000256" key="4">
    <source>
        <dbReference type="ARBA" id="ARBA00022679"/>
    </source>
</evidence>
<comment type="similarity">
    <text evidence="11">Belongs to the glycosyltransferase 51 family.</text>
</comment>
<dbReference type="UniPathway" id="UPA00219"/>
<dbReference type="GO" id="GO:0009252">
    <property type="term" value="P:peptidoglycan biosynthetic process"/>
    <property type="evidence" value="ECO:0007669"/>
    <property type="project" value="UniProtKB-UniRule"/>
</dbReference>
<dbReference type="PANTHER" id="PTHR30400">
    <property type="entry name" value="MONOFUNCTIONAL BIOSYNTHETIC PEPTIDOGLYCAN TRANSGLYCOSYLASE"/>
    <property type="match status" value="1"/>
</dbReference>
<feature type="transmembrane region" description="Helical" evidence="11">
    <location>
        <begin position="12"/>
        <end position="30"/>
    </location>
</feature>
<evidence type="ECO:0000256" key="6">
    <source>
        <dbReference type="ARBA" id="ARBA00022960"/>
    </source>
</evidence>
<dbReference type="Pfam" id="PF00912">
    <property type="entry name" value="Transgly"/>
    <property type="match status" value="1"/>
</dbReference>
<evidence type="ECO:0000256" key="7">
    <source>
        <dbReference type="ARBA" id="ARBA00022984"/>
    </source>
</evidence>
<evidence type="ECO:0000256" key="1">
    <source>
        <dbReference type="ARBA" id="ARBA00022475"/>
    </source>
</evidence>
<dbReference type="AlphaFoldDB" id="A0A6I6GQG6"/>
<keyword evidence="8 11" id="KW-1133">Transmembrane helix</keyword>
<accession>A0A6I6GQG6</accession>
<dbReference type="RefSeq" id="WP_157480613.1">
    <property type="nucleotide sequence ID" value="NZ_CP046566.1"/>
</dbReference>
<organism evidence="13 14">
    <name type="scientific">Phnomibacter ginsenosidimutans</name>
    <dbReference type="NCBI Taxonomy" id="2676868"/>
    <lineage>
        <taxon>Bacteria</taxon>
        <taxon>Pseudomonadati</taxon>
        <taxon>Bacteroidota</taxon>
        <taxon>Chitinophagia</taxon>
        <taxon>Chitinophagales</taxon>
        <taxon>Chitinophagaceae</taxon>
        <taxon>Phnomibacter</taxon>
    </lineage>
</organism>
<dbReference type="GO" id="GO:0009274">
    <property type="term" value="C:peptidoglycan-based cell wall"/>
    <property type="evidence" value="ECO:0007669"/>
    <property type="project" value="InterPro"/>
</dbReference>
<keyword evidence="14" id="KW-1185">Reference proteome</keyword>
<comment type="catalytic activity">
    <reaction evidence="11">
        <text>[GlcNAc-(1-&gt;4)-Mur2Ac(oyl-L-Ala-gamma-D-Glu-L-Lys-D-Ala-D-Ala)](n)-di-trans,octa-cis-undecaprenyl diphosphate + beta-D-GlcNAc-(1-&gt;4)-Mur2Ac(oyl-L-Ala-gamma-D-Glu-L-Lys-D-Ala-D-Ala)-di-trans,octa-cis-undecaprenyl diphosphate = [GlcNAc-(1-&gt;4)-Mur2Ac(oyl-L-Ala-gamma-D-Glu-L-Lys-D-Ala-D-Ala)](n+1)-di-trans,octa-cis-undecaprenyl diphosphate + di-trans,octa-cis-undecaprenyl diphosphate + H(+)</text>
        <dbReference type="Rhea" id="RHEA:23708"/>
        <dbReference type="Rhea" id="RHEA-COMP:9602"/>
        <dbReference type="Rhea" id="RHEA-COMP:9603"/>
        <dbReference type="ChEBI" id="CHEBI:15378"/>
        <dbReference type="ChEBI" id="CHEBI:58405"/>
        <dbReference type="ChEBI" id="CHEBI:60033"/>
        <dbReference type="ChEBI" id="CHEBI:78435"/>
        <dbReference type="EC" id="2.4.99.28"/>
    </reaction>
</comment>
<keyword evidence="3 11" id="KW-0328">Glycosyltransferase</keyword>
<evidence type="ECO:0000256" key="10">
    <source>
        <dbReference type="ARBA" id="ARBA00023316"/>
    </source>
</evidence>
<dbReference type="NCBIfam" id="TIGR02070">
    <property type="entry name" value="mono_pep_trsgly"/>
    <property type="match status" value="1"/>
</dbReference>
<evidence type="ECO:0000256" key="2">
    <source>
        <dbReference type="ARBA" id="ARBA00022519"/>
    </source>
</evidence>
<dbReference type="Gene3D" id="1.10.3810.10">
    <property type="entry name" value="Biosynthetic peptidoglycan transglycosylase-like"/>
    <property type="match status" value="1"/>
</dbReference>
<reference evidence="13 14" key="1">
    <citation type="submission" date="2019-11" db="EMBL/GenBank/DDBJ databases">
        <authorList>
            <person name="Im W.T."/>
        </authorList>
    </citation>
    <scope>NUCLEOTIDE SEQUENCE [LARGE SCALE GENOMIC DNA]</scope>
    <source>
        <strain evidence="13 14">SB-02</strain>
    </source>
</reference>
<keyword evidence="1 11" id="KW-1003">Cell membrane</keyword>
<dbReference type="SUPFAM" id="SSF53955">
    <property type="entry name" value="Lysozyme-like"/>
    <property type="match status" value="1"/>
</dbReference>
<dbReference type="PANTHER" id="PTHR30400:SF0">
    <property type="entry name" value="BIOSYNTHETIC PEPTIDOGLYCAN TRANSGLYCOSYLASE"/>
    <property type="match status" value="1"/>
</dbReference>
<keyword evidence="5 11" id="KW-0812">Transmembrane</keyword>
<protein>
    <recommendedName>
        <fullName evidence="11">Biosynthetic peptidoglycan transglycosylase</fullName>
        <ecNumber evidence="11">2.4.99.28</ecNumber>
    </recommendedName>
    <alternativeName>
        <fullName evidence="11">Glycan polymerase</fullName>
    </alternativeName>
    <alternativeName>
        <fullName evidence="11">Peptidoglycan glycosyltransferase MtgA</fullName>
        <shortName evidence="11">PGT</shortName>
    </alternativeName>
</protein>
<keyword evidence="9 11" id="KW-0472">Membrane</keyword>
<comment type="function">
    <text evidence="11">Peptidoglycan polymerase that catalyzes glycan chain elongation from lipid-linked precursors.</text>
</comment>
<evidence type="ECO:0000259" key="12">
    <source>
        <dbReference type="Pfam" id="PF00912"/>
    </source>
</evidence>
<keyword evidence="6 11" id="KW-0133">Cell shape</keyword>